<proteinExistence type="predicted"/>
<feature type="non-terminal residue" evidence="3">
    <location>
        <position position="414"/>
    </location>
</feature>
<evidence type="ECO:0000313" key="3">
    <source>
        <dbReference type="EMBL" id="TWW09656.1"/>
    </source>
</evidence>
<accession>A0A5C6M4K4</accession>
<dbReference type="Proteomes" id="UP000321083">
    <property type="component" value="Unassembled WGS sequence"/>
</dbReference>
<protein>
    <recommendedName>
        <fullName evidence="5">Membrane fusion protein biotin-lipoyl like domain-containing protein</fullName>
    </recommendedName>
</protein>
<reference evidence="3 4" key="2">
    <citation type="submission" date="2019-08" db="EMBL/GenBank/DDBJ databases">
        <authorList>
            <person name="Henke P."/>
        </authorList>
    </citation>
    <scope>NUCLEOTIDE SEQUENCE [LARGE SCALE GENOMIC DNA]</scope>
    <source>
        <strain evidence="3">Phe10_nw2017</strain>
    </source>
</reference>
<evidence type="ECO:0008006" key="5">
    <source>
        <dbReference type="Google" id="ProtNLM"/>
    </source>
</evidence>
<dbReference type="Gene3D" id="3.30.450.40">
    <property type="match status" value="1"/>
</dbReference>
<gene>
    <name evidence="3" type="ORF">E3A20_12180</name>
</gene>
<feature type="coiled-coil region" evidence="1">
    <location>
        <begin position="335"/>
        <end position="405"/>
    </location>
</feature>
<evidence type="ECO:0000313" key="4">
    <source>
        <dbReference type="Proteomes" id="UP000321083"/>
    </source>
</evidence>
<feature type="transmembrane region" description="Helical" evidence="2">
    <location>
        <begin position="256"/>
        <end position="276"/>
    </location>
</feature>
<keyword evidence="2" id="KW-0812">Transmembrane</keyword>
<evidence type="ECO:0000256" key="2">
    <source>
        <dbReference type="SAM" id="Phobius"/>
    </source>
</evidence>
<reference evidence="3 4" key="1">
    <citation type="submission" date="2019-08" db="EMBL/GenBank/DDBJ databases">
        <title>100 year-old enigma solved: identification of Planctomyces bekefii, the type genus and species of the phylum Planctomycetes.</title>
        <authorList>
            <person name="Svetlana D.N."/>
            <person name="Overmann J."/>
        </authorList>
    </citation>
    <scope>NUCLEOTIDE SEQUENCE [LARGE SCALE GENOMIC DNA]</scope>
    <source>
        <strain evidence="3">Phe10_nw2017</strain>
    </source>
</reference>
<comment type="caution">
    <text evidence="3">The sequence shown here is derived from an EMBL/GenBank/DDBJ whole genome shotgun (WGS) entry which is preliminary data.</text>
</comment>
<keyword evidence="2" id="KW-1133">Transmembrane helix</keyword>
<sequence>MGVVELFQRSDVPVKAQSGYMQFLEQMCGYASRFLEGRRRNQGMTEDLKSQFWTDFEQLMLRMQRSLHEQEVADAVASDSRALLGCDRIAVASRKGRSVQILAVSGQSSVNPRANLIAAMAKLARRVIEMGETLKYTGRIEGLAPQVEEPLAAFVQESGSRMVLLVPTFESPPLVRKQGEEADREQRRARPKATGCLIIEQLAESEPAPQLEQRSELLADHAGAALWNARQHERIFGLKLWTAVGSVREWFHGRKLMITLAVAAALLVLVAAMTLIRLEYPVTAEGKLMPVEQHAVFATWDGLITREGLRVDGNQVVSASDVLIVLENEELDGQIEEAAATVRKQQMLVQAKEEEIRKTESQKNAVDTETARNGELNRERLRVELERLQGDELIARQQLKTLENRRETKLKVLA</sequence>
<keyword evidence="1" id="KW-0175">Coiled coil</keyword>
<keyword evidence="2" id="KW-0472">Membrane</keyword>
<dbReference type="EMBL" id="SRHE01000215">
    <property type="protein sequence ID" value="TWW09656.1"/>
    <property type="molecule type" value="Genomic_DNA"/>
</dbReference>
<keyword evidence="4" id="KW-1185">Reference proteome</keyword>
<organism evidence="3 4">
    <name type="scientific">Planctomyces bekefii</name>
    <dbReference type="NCBI Taxonomy" id="1653850"/>
    <lineage>
        <taxon>Bacteria</taxon>
        <taxon>Pseudomonadati</taxon>
        <taxon>Planctomycetota</taxon>
        <taxon>Planctomycetia</taxon>
        <taxon>Planctomycetales</taxon>
        <taxon>Planctomycetaceae</taxon>
        <taxon>Planctomyces</taxon>
    </lineage>
</organism>
<name>A0A5C6M4K4_9PLAN</name>
<dbReference type="AlphaFoldDB" id="A0A5C6M4K4"/>
<evidence type="ECO:0000256" key="1">
    <source>
        <dbReference type="SAM" id="Coils"/>
    </source>
</evidence>
<dbReference type="InterPro" id="IPR029016">
    <property type="entry name" value="GAF-like_dom_sf"/>
</dbReference>